<dbReference type="SUPFAM" id="SSF54637">
    <property type="entry name" value="Thioesterase/thiol ester dehydrase-isomerase"/>
    <property type="match status" value="1"/>
</dbReference>
<organism evidence="4 5">
    <name type="scientific">Deefgea chitinilytica</name>
    <dbReference type="NCBI Taxonomy" id="570276"/>
    <lineage>
        <taxon>Bacteria</taxon>
        <taxon>Pseudomonadati</taxon>
        <taxon>Pseudomonadota</taxon>
        <taxon>Betaproteobacteria</taxon>
        <taxon>Neisseriales</taxon>
        <taxon>Chitinibacteraceae</taxon>
        <taxon>Deefgea</taxon>
    </lineage>
</organism>
<dbReference type="InterPro" id="IPR050500">
    <property type="entry name" value="Phos_Acetyltrans/Butyryltrans"/>
</dbReference>
<dbReference type="NCBIfam" id="NF006045">
    <property type="entry name" value="PRK08190.1"/>
    <property type="match status" value="1"/>
</dbReference>
<dbReference type="PANTHER" id="PTHR43356:SF2">
    <property type="entry name" value="PHOSPHATE ACETYLTRANSFERASE"/>
    <property type="match status" value="1"/>
</dbReference>
<dbReference type="NCBIfam" id="NF008852">
    <property type="entry name" value="PRK11890.1"/>
    <property type="match status" value="1"/>
</dbReference>
<dbReference type="EMBL" id="WOFE01000013">
    <property type="protein sequence ID" value="MBM5572936.1"/>
    <property type="molecule type" value="Genomic_DNA"/>
</dbReference>
<keyword evidence="1" id="KW-0808">Transferase</keyword>
<evidence type="ECO:0000259" key="3">
    <source>
        <dbReference type="Pfam" id="PF01515"/>
    </source>
</evidence>
<comment type="caution">
    <text evidence="4">The sequence shown here is derived from an EMBL/GenBank/DDBJ whole genome shotgun (WGS) entry which is preliminary data.</text>
</comment>
<evidence type="ECO:0000256" key="2">
    <source>
        <dbReference type="ARBA" id="ARBA00023315"/>
    </source>
</evidence>
<feature type="domain" description="Phosphate acetyl/butaryl transferase" evidence="3">
    <location>
        <begin position="222"/>
        <end position="438"/>
    </location>
</feature>
<dbReference type="InterPro" id="IPR029069">
    <property type="entry name" value="HotDog_dom_sf"/>
</dbReference>
<dbReference type="InterPro" id="IPR002505">
    <property type="entry name" value="PTA_PTB"/>
</dbReference>
<name>A0ABS2CFL9_9NEIS</name>
<protein>
    <submittedName>
        <fullName evidence="4">Bifunctional enoyl-CoA hydratase/phosphate acetyltransferase</fullName>
    </submittedName>
</protein>
<reference evidence="4 5" key="1">
    <citation type="submission" date="2019-11" db="EMBL/GenBank/DDBJ databases">
        <title>Novel Deefgea species.</title>
        <authorList>
            <person name="Han J.-H."/>
        </authorList>
    </citation>
    <scope>NUCLEOTIDE SEQUENCE [LARGE SCALE GENOMIC DNA]</scope>
    <source>
        <strain evidence="4 5">LMG 24817</strain>
    </source>
</reference>
<dbReference type="RefSeq" id="WP_203572264.1">
    <property type="nucleotide sequence ID" value="NZ_WOFE01000013.1"/>
</dbReference>
<evidence type="ECO:0000256" key="1">
    <source>
        <dbReference type="ARBA" id="ARBA00022679"/>
    </source>
</evidence>
<dbReference type="Gene3D" id="3.10.129.10">
    <property type="entry name" value="Hotdog Thioesterase"/>
    <property type="match status" value="1"/>
</dbReference>
<keyword evidence="2" id="KW-0012">Acyltransferase</keyword>
<dbReference type="SUPFAM" id="SSF53659">
    <property type="entry name" value="Isocitrate/Isopropylmalate dehydrogenase-like"/>
    <property type="match status" value="1"/>
</dbReference>
<evidence type="ECO:0000313" key="5">
    <source>
        <dbReference type="Proteomes" id="UP001195660"/>
    </source>
</evidence>
<keyword evidence="5" id="KW-1185">Reference proteome</keyword>
<dbReference type="PANTHER" id="PTHR43356">
    <property type="entry name" value="PHOSPHATE ACETYLTRANSFERASE"/>
    <property type="match status" value="1"/>
</dbReference>
<sequence>MSIENILFNDITLGMNYQREHLVRSSDFALFTMLAGSHDCEGVAAAPAIGVFLFVTSACINSFPGHGAILKEQALHAHGDVRQGDVLTIALTVTHKCVQHNEVILAATCHNQHGELLVSGNVTVTAPTEKCISHYEEVPQFTLRSPQVFAKLRQQTDLLPAVVTAVVHPCDRESLLGAMAAATAKLIVPILVGPEAKIRALAQQENVDLGNTRIVDTAHSHDSAALAVALCRSGEAAALMKGSLHTDEMMSAVTCSKTGLRTGRRLSHVFVMDVPAYARPLLVTDAAINIAPDLAAKVDITQNAINLAHILGIACPKVALLSAVETVYEKMPSTLDAALLCKMADRGQITGAQLDGPLAFDNAISMTAAKMKKIVSPVAGQADILVVPDIESGNMLAKQMSYFAGADSAGIVLGARVPIVLTSRADDIQTRLASAAVMVLVANAMK</sequence>
<accession>A0ABS2CFL9</accession>
<dbReference type="Pfam" id="PF01515">
    <property type="entry name" value="PTA_PTB"/>
    <property type="match status" value="1"/>
</dbReference>
<dbReference type="Proteomes" id="UP001195660">
    <property type="component" value="Unassembled WGS sequence"/>
</dbReference>
<evidence type="ECO:0000313" key="4">
    <source>
        <dbReference type="EMBL" id="MBM5572936.1"/>
    </source>
</evidence>
<proteinExistence type="predicted"/>
<gene>
    <name evidence="4" type="ORF">GM173_15295</name>
</gene>
<dbReference type="Gene3D" id="3.40.718.10">
    <property type="entry name" value="Isopropylmalate Dehydrogenase"/>
    <property type="match status" value="1"/>
</dbReference>